<dbReference type="PANTHER" id="PTHR32059:SF1">
    <property type="entry name" value="LISH DOMAIN AND HEAT REPEAT KIAA1468-LIKE PROTEIN"/>
    <property type="match status" value="1"/>
</dbReference>
<accession>A0A6A4QHS9</accession>
<organism evidence="2 3">
    <name type="scientific">Lupinus albus</name>
    <name type="common">White lupine</name>
    <name type="synonym">Lupinus termis</name>
    <dbReference type="NCBI Taxonomy" id="3870"/>
    <lineage>
        <taxon>Eukaryota</taxon>
        <taxon>Viridiplantae</taxon>
        <taxon>Streptophyta</taxon>
        <taxon>Embryophyta</taxon>
        <taxon>Tracheophyta</taxon>
        <taxon>Spermatophyta</taxon>
        <taxon>Magnoliopsida</taxon>
        <taxon>eudicotyledons</taxon>
        <taxon>Gunneridae</taxon>
        <taxon>Pentapetalae</taxon>
        <taxon>rosids</taxon>
        <taxon>fabids</taxon>
        <taxon>Fabales</taxon>
        <taxon>Fabaceae</taxon>
        <taxon>Papilionoideae</taxon>
        <taxon>50 kb inversion clade</taxon>
        <taxon>genistoids sensu lato</taxon>
        <taxon>core genistoids</taxon>
        <taxon>Genisteae</taxon>
        <taxon>Lupinus</taxon>
    </lineage>
</organism>
<evidence type="ECO:0000313" key="3">
    <source>
        <dbReference type="Proteomes" id="UP000447434"/>
    </source>
</evidence>
<keyword evidence="3" id="KW-1185">Reference proteome</keyword>
<dbReference type="SUPFAM" id="SSF48371">
    <property type="entry name" value="ARM repeat"/>
    <property type="match status" value="1"/>
</dbReference>
<dbReference type="SMART" id="SM00667">
    <property type="entry name" value="LisH"/>
    <property type="match status" value="2"/>
</dbReference>
<dbReference type="GO" id="GO:0005802">
    <property type="term" value="C:trans-Golgi network"/>
    <property type="evidence" value="ECO:0007669"/>
    <property type="project" value="InterPro"/>
</dbReference>
<gene>
    <name evidence="2" type="ORF">Lalb_Chr06g0176731</name>
</gene>
<dbReference type="OrthoDB" id="1695393at2759"/>
<dbReference type="InterPro" id="IPR040362">
    <property type="entry name" value="RELCH"/>
</dbReference>
<evidence type="ECO:0000256" key="1">
    <source>
        <dbReference type="SAM" id="Coils"/>
    </source>
</evidence>
<comment type="caution">
    <text evidence="2">The sequence shown here is derived from an EMBL/GenBank/DDBJ whole genome shotgun (WGS) entry which is preliminary data.</text>
</comment>
<reference evidence="3" key="1">
    <citation type="journal article" date="2020" name="Nat. Commun.">
        <title>Genome sequence of the cluster root forming white lupin.</title>
        <authorList>
            <person name="Hufnagel B."/>
            <person name="Marques A."/>
            <person name="Soriano A."/>
            <person name="Marques L."/>
            <person name="Divol F."/>
            <person name="Doumas P."/>
            <person name="Sallet E."/>
            <person name="Mancinotti D."/>
            <person name="Carrere S."/>
            <person name="Marande W."/>
            <person name="Arribat S."/>
            <person name="Keller J."/>
            <person name="Huneau C."/>
            <person name="Blein T."/>
            <person name="Aime D."/>
            <person name="Laguerre M."/>
            <person name="Taylor J."/>
            <person name="Schubert V."/>
            <person name="Nelson M."/>
            <person name="Geu-Flores F."/>
            <person name="Crespi M."/>
            <person name="Gallardo-Guerrero K."/>
            <person name="Delaux P.-M."/>
            <person name="Salse J."/>
            <person name="Berges H."/>
            <person name="Guyot R."/>
            <person name="Gouzy J."/>
            <person name="Peret B."/>
        </authorList>
    </citation>
    <scope>NUCLEOTIDE SEQUENCE [LARGE SCALE GENOMIC DNA]</scope>
    <source>
        <strain evidence="3">cv. Amiga</strain>
    </source>
</reference>
<dbReference type="InterPro" id="IPR011989">
    <property type="entry name" value="ARM-like"/>
</dbReference>
<dbReference type="AlphaFoldDB" id="A0A6A4QHS9"/>
<dbReference type="GO" id="GO:0055037">
    <property type="term" value="C:recycling endosome"/>
    <property type="evidence" value="ECO:0007669"/>
    <property type="project" value="TreeGrafter"/>
</dbReference>
<keyword evidence="1" id="KW-0175">Coiled coil</keyword>
<dbReference type="Gene3D" id="1.25.10.10">
    <property type="entry name" value="Leucine-rich Repeat Variant"/>
    <property type="match status" value="2"/>
</dbReference>
<dbReference type="PROSITE" id="PS50896">
    <property type="entry name" value="LISH"/>
    <property type="match status" value="1"/>
</dbReference>
<evidence type="ECO:0000313" key="2">
    <source>
        <dbReference type="EMBL" id="KAE9612784.1"/>
    </source>
</evidence>
<name>A0A6A4QHS9_LUPAL</name>
<dbReference type="GO" id="GO:0032367">
    <property type="term" value="P:intracellular cholesterol transport"/>
    <property type="evidence" value="ECO:0007669"/>
    <property type="project" value="InterPro"/>
</dbReference>
<dbReference type="EMBL" id="WOCE01000006">
    <property type="protein sequence ID" value="KAE9612784.1"/>
    <property type="molecule type" value="Genomic_DNA"/>
</dbReference>
<dbReference type="Proteomes" id="UP000447434">
    <property type="component" value="Chromosome 6"/>
</dbReference>
<proteinExistence type="predicted"/>
<protein>
    <submittedName>
        <fullName evidence="2">Putative transcription factor interactor and regulator LisH family</fullName>
    </submittedName>
</protein>
<feature type="coiled-coil region" evidence="1">
    <location>
        <begin position="248"/>
        <end position="316"/>
    </location>
</feature>
<dbReference type="PANTHER" id="PTHR32059">
    <property type="entry name" value="RAB11-BINDING PROTEIN RELCH"/>
    <property type="match status" value="1"/>
</dbReference>
<dbReference type="InterPro" id="IPR016024">
    <property type="entry name" value="ARM-type_fold"/>
</dbReference>
<sequence length="1155" mass="131144">MEKYSSVCNLVVKFLLEENYLLSAFELLHELIDNGHHIHAIRLQQFFSNPNLFPPHQISNFNSLPLADPQTLLHEKEAAEEKFAITNYELRLAQEDILKLQAQLHTKTHYLNKSNEAANGDVSLMNNVVQTEEHKRNNSSFNDLGPMKDTERRDLNCAVKQYLLMAGYNLTAMTFYEEVTNHNMDIWKNNHTNTNTLIPDALRHYYYHYLSSTSDLAQEKIALIRDNDEKLNEENKSLLKDKELPKSLEELHKDLKNKGNMVEALKQSLENQTKDLNACKSEITKLKMHISQSESLTKYKEEIKNLQMEIEWLKEKNIEAPVSRNFDGSENEIVHTEDKAIVIHEDKGAISYPIDSDTALDDAHKADAQSHFAQTLDDYADKHEDTLHALSNPANANSTFENIENAYEQNVGKQEEDNILFVQLDSMKDEPIYEKTGLGTIQILADTLPKIVPYVLINHREELLPLMMCAIERHPDSSTRDSLTHTLFNLIKRPDENQRRIIMDACVALAKNVGEMRTEIELLPQCWEQINHMYEERRLLVAQSCGELAEFVRPEIRDSLILSIVHQLIEDSATVVREAATHNLAMLLPLFLNTDKYFKVEKLMFQLLCDPSGVVVETTLKELVPAVIKWGNKLDNVLRVLLSHIISSAKSCPTLSGVEGDIESHLHALGEREWWNIDVLLRMLVELLPSVHQKAIETCPFQSIQIVFSTSLLELYARGDVEWDAFEWMHVECFPKLIQLAYLLPGKEDNLRSRISKFLLSVSQTFGDSYTTCIMLPVFLTALGNDADFTFFPSAIHSRIKGLRPKSAIAERLSTLCVLPLLLAGVLGSLQQGKLLTEYMRKLLVKENSSIKQTSDIINAVRFIWFAYPTNINLSFIFVKFIVLFPLSHEHLLKCSIYEENHSMVFNILWEMVVSSNVNMKINAAKLLKVIVPYIDPKVASTNALPALVTLGSEQNLSVKCASIDAFGAVALHFKNEMIVDKIRVQMGAFLEDGSHEVTIAVIHALVLTISQLTAMPTAASIDLMHRRDRANAFCEAIRALDATDLSANSVRDLLLPAIQNLLRDLDALDPAQKEALEIIMKERSVPSFESVDNNYKAKGAHRNLFSEGALHPKKDNIEQTLSETVVSPKDTRFRRIMLGHFGKIKGKSQVETRN</sequence>
<dbReference type="InterPro" id="IPR006594">
    <property type="entry name" value="LisH"/>
</dbReference>